<reference evidence="2" key="1">
    <citation type="submission" date="2020-11" db="EMBL/GenBank/DDBJ databases">
        <authorList>
            <consortium name="DOE Joint Genome Institute"/>
            <person name="Ahrendt S."/>
            <person name="Riley R."/>
            <person name="Andreopoulos W."/>
            <person name="LaButti K."/>
            <person name="Pangilinan J."/>
            <person name="Ruiz-duenas F.J."/>
            <person name="Barrasa J.M."/>
            <person name="Sanchez-Garcia M."/>
            <person name="Camarero S."/>
            <person name="Miyauchi S."/>
            <person name="Serrano A."/>
            <person name="Linde D."/>
            <person name="Babiker R."/>
            <person name="Drula E."/>
            <person name="Ayuso-Fernandez I."/>
            <person name="Pacheco R."/>
            <person name="Padilla G."/>
            <person name="Ferreira P."/>
            <person name="Barriuso J."/>
            <person name="Kellner H."/>
            <person name="Castanera R."/>
            <person name="Alfaro M."/>
            <person name="Ramirez L."/>
            <person name="Pisabarro A.G."/>
            <person name="Kuo A."/>
            <person name="Tritt A."/>
            <person name="Lipzen A."/>
            <person name="He G."/>
            <person name="Yan M."/>
            <person name="Ng V."/>
            <person name="Cullen D."/>
            <person name="Martin F."/>
            <person name="Rosso M.-N."/>
            <person name="Henrissat B."/>
            <person name="Hibbett D."/>
            <person name="Martinez A.T."/>
            <person name="Grigoriev I.V."/>
        </authorList>
    </citation>
    <scope>NUCLEOTIDE SEQUENCE</scope>
    <source>
        <strain evidence="2">AH 44721</strain>
    </source>
</reference>
<gene>
    <name evidence="2" type="ORF">CPB84DRAFT_1651163</name>
</gene>
<dbReference type="AlphaFoldDB" id="A0A9P5N7L9"/>
<feature type="non-terminal residue" evidence="2">
    <location>
        <position position="182"/>
    </location>
</feature>
<feature type="region of interest" description="Disordered" evidence="1">
    <location>
        <begin position="21"/>
        <end position="55"/>
    </location>
</feature>
<dbReference type="EMBL" id="JADNYJ010000755">
    <property type="protein sequence ID" value="KAF8868210.1"/>
    <property type="molecule type" value="Genomic_DNA"/>
</dbReference>
<feature type="non-terminal residue" evidence="2">
    <location>
        <position position="1"/>
    </location>
</feature>
<dbReference type="Proteomes" id="UP000724874">
    <property type="component" value="Unassembled WGS sequence"/>
</dbReference>
<protein>
    <submittedName>
        <fullName evidence="2">Uncharacterized protein</fullName>
    </submittedName>
</protein>
<proteinExistence type="predicted"/>
<name>A0A9P5N7L9_GYMJU</name>
<comment type="caution">
    <text evidence="2">The sequence shown here is derived from an EMBL/GenBank/DDBJ whole genome shotgun (WGS) entry which is preliminary data.</text>
</comment>
<keyword evidence="3" id="KW-1185">Reference proteome</keyword>
<dbReference type="OrthoDB" id="3263473at2759"/>
<organism evidence="2 3">
    <name type="scientific">Gymnopilus junonius</name>
    <name type="common">Spectacular rustgill mushroom</name>
    <name type="synonym">Gymnopilus spectabilis subsp. junonius</name>
    <dbReference type="NCBI Taxonomy" id="109634"/>
    <lineage>
        <taxon>Eukaryota</taxon>
        <taxon>Fungi</taxon>
        <taxon>Dikarya</taxon>
        <taxon>Basidiomycota</taxon>
        <taxon>Agaricomycotina</taxon>
        <taxon>Agaricomycetes</taxon>
        <taxon>Agaricomycetidae</taxon>
        <taxon>Agaricales</taxon>
        <taxon>Agaricineae</taxon>
        <taxon>Hymenogastraceae</taxon>
        <taxon>Gymnopilus</taxon>
    </lineage>
</organism>
<accession>A0A9P5N7L9</accession>
<evidence type="ECO:0000256" key="1">
    <source>
        <dbReference type="SAM" id="MobiDB-lite"/>
    </source>
</evidence>
<sequence length="182" mass="21159">LSGPGKWEETFRVLNNEDIRGYQDPNWLPKKTSHPGTQEDDHVAMSSTAPTAPDHEEFELYNEVRTRRDGTGETRRTLSWIWITAPSADSDDDKDDILRVEWAKSRARAGRAAEEVMLLKEEMRRVLAFLEWKSHWWQDRQSMQSGLEKDIMEGAQAYALTQSNLQMRLASHFRSLWKAPLE</sequence>
<evidence type="ECO:0000313" key="3">
    <source>
        <dbReference type="Proteomes" id="UP000724874"/>
    </source>
</evidence>
<evidence type="ECO:0000313" key="2">
    <source>
        <dbReference type="EMBL" id="KAF8868210.1"/>
    </source>
</evidence>